<dbReference type="OrthoDB" id="7675048at2759"/>
<dbReference type="AlphaFoldDB" id="A0A6P3UTY0"/>
<keyword evidence="1" id="KW-1133">Transmembrane helix</keyword>
<sequence length="284" mass="32950">MFVTSILILKILLLNSSLAEWIDMPQFSSEKKIYRTPTIKQDHFYKFAQKNVENQFHYTYEDITYKDAKTKQTAVNESGKYNFHNMENNIKKESTVFDQENVFVSNPKKYNDTAVPSMTKERERNKQYLNESFTFNDAGLLNYLPVDILRSVHYTLKSQPTSIDGKIQFLRTFENTLMVEIESQLAGSITVARKRRGTEHYDHSYDHEHAAGFPSIEGALMAISFLTFAVYLVRLVMLLFRNMNNSASTTTATLLLGRRKKSIDKFDDDATIILKNLYNFSSKF</sequence>
<keyword evidence="2" id="KW-0732">Signal</keyword>
<feature type="transmembrane region" description="Helical" evidence="1">
    <location>
        <begin position="219"/>
        <end position="240"/>
    </location>
</feature>
<organism evidence="3 4">
    <name type="scientific">Bombus impatiens</name>
    <name type="common">Bumblebee</name>
    <dbReference type="NCBI Taxonomy" id="132113"/>
    <lineage>
        <taxon>Eukaryota</taxon>
        <taxon>Metazoa</taxon>
        <taxon>Ecdysozoa</taxon>
        <taxon>Arthropoda</taxon>
        <taxon>Hexapoda</taxon>
        <taxon>Insecta</taxon>
        <taxon>Pterygota</taxon>
        <taxon>Neoptera</taxon>
        <taxon>Endopterygota</taxon>
        <taxon>Hymenoptera</taxon>
        <taxon>Apocrita</taxon>
        <taxon>Aculeata</taxon>
        <taxon>Apoidea</taxon>
        <taxon>Anthophila</taxon>
        <taxon>Apidae</taxon>
        <taxon>Bombus</taxon>
        <taxon>Pyrobombus</taxon>
    </lineage>
</organism>
<protein>
    <submittedName>
        <fullName evidence="4">Uncharacterized protein LOC105680759</fullName>
    </submittedName>
</protein>
<evidence type="ECO:0000313" key="4">
    <source>
        <dbReference type="RefSeq" id="XP_012241063.1"/>
    </source>
</evidence>
<reference evidence="4" key="1">
    <citation type="submission" date="2025-08" db="UniProtKB">
        <authorList>
            <consortium name="RefSeq"/>
        </authorList>
    </citation>
    <scope>IDENTIFICATION</scope>
</reference>
<dbReference type="KEGG" id="bim:105680759"/>
<gene>
    <name evidence="4" type="primary">LOC105680759</name>
</gene>
<dbReference type="RefSeq" id="XP_012241063.1">
    <property type="nucleotide sequence ID" value="XM_012385640.3"/>
</dbReference>
<evidence type="ECO:0000256" key="1">
    <source>
        <dbReference type="SAM" id="Phobius"/>
    </source>
</evidence>
<keyword evidence="3" id="KW-1185">Reference proteome</keyword>
<feature type="chain" id="PRO_5028325708" evidence="2">
    <location>
        <begin position="20"/>
        <end position="284"/>
    </location>
</feature>
<evidence type="ECO:0000256" key="2">
    <source>
        <dbReference type="SAM" id="SignalP"/>
    </source>
</evidence>
<keyword evidence="1" id="KW-0472">Membrane</keyword>
<name>A0A6P3UTY0_BOMIM</name>
<keyword evidence="1" id="KW-0812">Transmembrane</keyword>
<dbReference type="GeneID" id="105680759"/>
<evidence type="ECO:0000313" key="3">
    <source>
        <dbReference type="Proteomes" id="UP000515180"/>
    </source>
</evidence>
<dbReference type="Proteomes" id="UP000515180">
    <property type="component" value="Unplaced"/>
</dbReference>
<dbReference type="OMA" id="NGSQTYH"/>
<feature type="signal peptide" evidence="2">
    <location>
        <begin position="1"/>
        <end position="19"/>
    </location>
</feature>
<proteinExistence type="predicted"/>
<accession>A0A6P3UTY0</accession>